<dbReference type="GO" id="GO:0005634">
    <property type="term" value="C:nucleus"/>
    <property type="evidence" value="ECO:0007669"/>
    <property type="project" value="TreeGrafter"/>
</dbReference>
<dbReference type="InterPro" id="IPR039353">
    <property type="entry name" value="TF_Adf1"/>
</dbReference>
<accession>A0A8J6HCD5</accession>
<dbReference type="GO" id="GO:0006357">
    <property type="term" value="P:regulation of transcription by RNA polymerase II"/>
    <property type="evidence" value="ECO:0007669"/>
    <property type="project" value="TreeGrafter"/>
</dbReference>
<dbReference type="PANTHER" id="PTHR12243:SF69">
    <property type="entry name" value="SI:CH73-59F11.3"/>
    <property type="match status" value="1"/>
</dbReference>
<dbReference type="Pfam" id="PF10545">
    <property type="entry name" value="MADF_DNA_bdg"/>
    <property type="match status" value="1"/>
</dbReference>
<dbReference type="SMART" id="SM00595">
    <property type="entry name" value="MADF"/>
    <property type="match status" value="1"/>
</dbReference>
<feature type="domain" description="MADF" evidence="1">
    <location>
        <begin position="35"/>
        <end position="146"/>
    </location>
</feature>
<evidence type="ECO:0000313" key="2">
    <source>
        <dbReference type="EMBL" id="KAH0812070.1"/>
    </source>
</evidence>
<keyword evidence="3" id="KW-1185">Reference proteome</keyword>
<dbReference type="InterPro" id="IPR006578">
    <property type="entry name" value="MADF-dom"/>
</dbReference>
<reference evidence="2" key="1">
    <citation type="journal article" date="2020" name="J Insects Food Feed">
        <title>The yellow mealworm (Tenebrio molitor) genome: a resource for the emerging insects as food and feed industry.</title>
        <authorList>
            <person name="Eriksson T."/>
            <person name="Andere A."/>
            <person name="Kelstrup H."/>
            <person name="Emery V."/>
            <person name="Picard C."/>
        </authorList>
    </citation>
    <scope>NUCLEOTIDE SEQUENCE</scope>
    <source>
        <strain evidence="2">Stoneville</strain>
        <tissue evidence="2">Whole head</tissue>
    </source>
</reference>
<reference evidence="2" key="2">
    <citation type="submission" date="2021-08" db="EMBL/GenBank/DDBJ databases">
        <authorList>
            <person name="Eriksson T."/>
        </authorList>
    </citation>
    <scope>NUCLEOTIDE SEQUENCE</scope>
    <source>
        <strain evidence="2">Stoneville</strain>
        <tissue evidence="2">Whole head</tissue>
    </source>
</reference>
<evidence type="ECO:0000259" key="1">
    <source>
        <dbReference type="PROSITE" id="PS51029"/>
    </source>
</evidence>
<proteinExistence type="predicted"/>
<comment type="caution">
    <text evidence="2">The sequence shown here is derived from an EMBL/GenBank/DDBJ whole genome shotgun (WGS) entry which is preliminary data.</text>
</comment>
<dbReference type="EMBL" id="JABDTM020026320">
    <property type="protein sequence ID" value="KAH0812070.1"/>
    <property type="molecule type" value="Genomic_DNA"/>
</dbReference>
<gene>
    <name evidence="2" type="ORF">GEV33_010720</name>
</gene>
<sequence length="318" mass="36462">MAASSLSGVVAGRWNKTEKACEPQHCARNIIDSEKLIEEVKKRPALYDGRAHGNNDANARKAYWEEITKDVFHEVWDTSSSNEKEALAVVIVMGKVKEVQVKWKSLRDAYNRVKKQEKDDQMKGVVKNRKKYIFYDQLSFLETINKRTCSPNAIFLQDHEERNDDSMDNTYFSSETSNLFKADQEMYEPNTSTVVKPLEDTVSEQRETEDRLSSILKELVKIQKEDRADDRMGNKKFLLSLLPFMEKLPDDVNLELVLVGDEQLELSQQATNSVIAILHRTDMCSTSKANWGTSLLHCEVGQTRPPDTGYLMKIKMIT</sequence>
<dbReference type="GO" id="GO:0005667">
    <property type="term" value="C:transcription regulator complex"/>
    <property type="evidence" value="ECO:0007669"/>
    <property type="project" value="TreeGrafter"/>
</dbReference>
<dbReference type="PANTHER" id="PTHR12243">
    <property type="entry name" value="MADF DOMAIN TRANSCRIPTION FACTOR"/>
    <property type="match status" value="1"/>
</dbReference>
<dbReference type="PROSITE" id="PS51029">
    <property type="entry name" value="MADF"/>
    <property type="match status" value="1"/>
</dbReference>
<evidence type="ECO:0000313" key="3">
    <source>
        <dbReference type="Proteomes" id="UP000719412"/>
    </source>
</evidence>
<dbReference type="AlphaFoldDB" id="A0A8J6HCD5"/>
<name>A0A8J6HCD5_TENMO</name>
<protein>
    <recommendedName>
        <fullName evidence="1">MADF domain-containing protein</fullName>
    </recommendedName>
</protein>
<organism evidence="2 3">
    <name type="scientific">Tenebrio molitor</name>
    <name type="common">Yellow mealworm beetle</name>
    <dbReference type="NCBI Taxonomy" id="7067"/>
    <lineage>
        <taxon>Eukaryota</taxon>
        <taxon>Metazoa</taxon>
        <taxon>Ecdysozoa</taxon>
        <taxon>Arthropoda</taxon>
        <taxon>Hexapoda</taxon>
        <taxon>Insecta</taxon>
        <taxon>Pterygota</taxon>
        <taxon>Neoptera</taxon>
        <taxon>Endopterygota</taxon>
        <taxon>Coleoptera</taxon>
        <taxon>Polyphaga</taxon>
        <taxon>Cucujiformia</taxon>
        <taxon>Tenebrionidae</taxon>
        <taxon>Tenebrio</taxon>
    </lineage>
</organism>
<dbReference type="Proteomes" id="UP000719412">
    <property type="component" value="Unassembled WGS sequence"/>
</dbReference>